<evidence type="ECO:0000313" key="4">
    <source>
        <dbReference type="EMBL" id="KAF4630432.1"/>
    </source>
</evidence>
<keyword evidence="5" id="KW-1185">Reference proteome</keyword>
<evidence type="ECO:0000313" key="5">
    <source>
        <dbReference type="Proteomes" id="UP000566819"/>
    </source>
</evidence>
<sequence length="649" mass="72496">MAITETTMLKPFQLFDPFPASAKSTIFRQSNTPHYQPRGPPDFGFLTFPTTHKQAFKPVERPNVSFPVSIATNRREEEAPKECKLLTTIPLEIRLQIYGYVLASTPARHAHLAPLPSSTSNSSHDHKTHTAELPNFSSPSRSYPTTLSSSSSFSTSSQLSKIPTSLLLSCRQIYNETRHLPFEQNVFTFVNWFHSGLYAARQLSRGLREWQIERVRWVEVEVLGRELVGEWDRGNAVSMEVSYGCAEWKEVCGLWGGKEGEGGVRGLSLRVRGSCLSGGLGGRKKMKNWWDVERVGAEQGLGGGERIVLDVSATWVLSGLLQLRCLRFLELEIDDSNVERNVKIQFCRDVETAFRDVKEERNDGWEGDTKVAFVESAKEVVEEEKGVESSFGTFDGKWKAYRKCKLQAISSNNIEMEGGYLYCHTYDYILYHRYLNITLISPIAEWSQAMADVSHAQFYGGTSSAFNLICIPSRAAYNMTNTYKNNLQETSFSIISAQKPQLDYLAAGTPERPFTGGGPIQIPGFVIGEDQFGTTAATWNTSSLSWPFNLLLPYYISLLVALPILLLGTFILHQNGVSAMDGSFIQFLTTTSGSSTIHRIAATGNLGGPQNVPQELKDLKFGIVNCLQRMVIMGQFGERGSELRTRLCR</sequence>
<dbReference type="InterPro" id="IPR038883">
    <property type="entry name" value="AN11006-like"/>
</dbReference>
<keyword evidence="2" id="KW-0812">Transmembrane</keyword>
<keyword evidence="2" id="KW-0472">Membrane</keyword>
<name>A0A8H4W1Q0_9HELO</name>
<gene>
    <name evidence="4" type="ORF">G7Y89_g7699</name>
</gene>
<feature type="compositionally biased region" description="Low complexity" evidence="1">
    <location>
        <begin position="137"/>
        <end position="157"/>
    </location>
</feature>
<dbReference type="EMBL" id="JAAMPI010000550">
    <property type="protein sequence ID" value="KAF4630432.1"/>
    <property type="molecule type" value="Genomic_DNA"/>
</dbReference>
<feature type="region of interest" description="Disordered" evidence="1">
    <location>
        <begin position="113"/>
        <end position="157"/>
    </location>
</feature>
<accession>A0A8H4W1Q0</accession>
<comment type="caution">
    <text evidence="4">The sequence shown here is derived from an EMBL/GenBank/DDBJ whole genome shotgun (WGS) entry which is preliminary data.</text>
</comment>
<reference evidence="4 5" key="1">
    <citation type="submission" date="2020-03" db="EMBL/GenBank/DDBJ databases">
        <title>Draft Genome Sequence of Cudoniella acicularis.</title>
        <authorList>
            <person name="Buettner E."/>
            <person name="Kellner H."/>
        </authorList>
    </citation>
    <scope>NUCLEOTIDE SEQUENCE [LARGE SCALE GENOMIC DNA]</scope>
    <source>
        <strain evidence="4 5">DSM 108380</strain>
    </source>
</reference>
<feature type="transmembrane region" description="Helical" evidence="2">
    <location>
        <begin position="552"/>
        <end position="572"/>
    </location>
</feature>
<dbReference type="Proteomes" id="UP000566819">
    <property type="component" value="Unassembled WGS sequence"/>
</dbReference>
<feature type="domain" description="DUF7730" evidence="3">
    <location>
        <begin position="81"/>
        <end position="252"/>
    </location>
</feature>
<evidence type="ECO:0000256" key="2">
    <source>
        <dbReference type="SAM" id="Phobius"/>
    </source>
</evidence>
<organism evidence="4 5">
    <name type="scientific">Cudoniella acicularis</name>
    <dbReference type="NCBI Taxonomy" id="354080"/>
    <lineage>
        <taxon>Eukaryota</taxon>
        <taxon>Fungi</taxon>
        <taxon>Dikarya</taxon>
        <taxon>Ascomycota</taxon>
        <taxon>Pezizomycotina</taxon>
        <taxon>Leotiomycetes</taxon>
        <taxon>Helotiales</taxon>
        <taxon>Tricladiaceae</taxon>
        <taxon>Cudoniella</taxon>
    </lineage>
</organism>
<proteinExistence type="predicted"/>
<protein>
    <recommendedName>
        <fullName evidence="3">DUF7730 domain-containing protein</fullName>
    </recommendedName>
</protein>
<evidence type="ECO:0000259" key="3">
    <source>
        <dbReference type="Pfam" id="PF24864"/>
    </source>
</evidence>
<keyword evidence="2" id="KW-1133">Transmembrane helix</keyword>
<dbReference type="OrthoDB" id="5413827at2759"/>
<evidence type="ECO:0000256" key="1">
    <source>
        <dbReference type="SAM" id="MobiDB-lite"/>
    </source>
</evidence>
<dbReference type="Pfam" id="PF24864">
    <property type="entry name" value="DUF7730"/>
    <property type="match status" value="1"/>
</dbReference>
<dbReference type="AlphaFoldDB" id="A0A8H4W1Q0"/>
<dbReference type="InterPro" id="IPR056632">
    <property type="entry name" value="DUF7730"/>
</dbReference>
<dbReference type="PANTHER" id="PTHR42085:SF2">
    <property type="entry name" value="F-BOX DOMAIN-CONTAINING PROTEIN"/>
    <property type="match status" value="1"/>
</dbReference>
<dbReference type="PANTHER" id="PTHR42085">
    <property type="entry name" value="F-BOX DOMAIN-CONTAINING PROTEIN"/>
    <property type="match status" value="1"/>
</dbReference>